<keyword evidence="12" id="KW-0282">Flagellum</keyword>
<evidence type="ECO:0000256" key="8">
    <source>
        <dbReference type="ARBA" id="ARBA00023136"/>
    </source>
</evidence>
<keyword evidence="9" id="KW-0975">Bacterial flagellum</keyword>
<evidence type="ECO:0000313" key="12">
    <source>
        <dbReference type="EMBL" id="GGJ97877.1"/>
    </source>
</evidence>
<evidence type="ECO:0000256" key="10">
    <source>
        <dbReference type="NCBIfam" id="TIGR01397"/>
    </source>
</evidence>
<dbReference type="InterPro" id="IPR001543">
    <property type="entry name" value="FliN-like_C"/>
</dbReference>
<keyword evidence="8" id="KW-0472">Membrane</keyword>
<dbReference type="SUPFAM" id="SSF103039">
    <property type="entry name" value="CheC-like"/>
    <property type="match status" value="1"/>
</dbReference>
<evidence type="ECO:0000256" key="7">
    <source>
        <dbReference type="ARBA" id="ARBA00022779"/>
    </source>
</evidence>
<proteinExistence type="inferred from homology"/>
<organism evidence="12 13">
    <name type="scientific">Calditerricola satsumensis</name>
    <dbReference type="NCBI Taxonomy" id="373054"/>
    <lineage>
        <taxon>Bacteria</taxon>
        <taxon>Bacillati</taxon>
        <taxon>Bacillota</taxon>
        <taxon>Bacilli</taxon>
        <taxon>Bacillales</taxon>
        <taxon>Bacillaceae</taxon>
        <taxon>Calditerricola</taxon>
    </lineage>
</organism>
<keyword evidence="12" id="KW-0969">Cilium</keyword>
<dbReference type="Gene3D" id="2.30.330.10">
    <property type="entry name" value="SpoA-like"/>
    <property type="match status" value="1"/>
</dbReference>
<evidence type="ECO:0000256" key="5">
    <source>
        <dbReference type="ARBA" id="ARBA00022475"/>
    </source>
</evidence>
<reference evidence="12" key="1">
    <citation type="journal article" date="2014" name="Int. J. Syst. Evol. Microbiol.">
        <title>Complete genome sequence of Corynebacterium casei LMG S-19264T (=DSM 44701T), isolated from a smear-ripened cheese.</title>
        <authorList>
            <consortium name="US DOE Joint Genome Institute (JGI-PGF)"/>
            <person name="Walter F."/>
            <person name="Albersmeier A."/>
            <person name="Kalinowski J."/>
            <person name="Ruckert C."/>
        </authorList>
    </citation>
    <scope>NUCLEOTIDE SEQUENCE</scope>
    <source>
        <strain evidence="12">JCM 14719</strain>
    </source>
</reference>
<dbReference type="GO" id="GO:0005886">
    <property type="term" value="C:plasma membrane"/>
    <property type="evidence" value="ECO:0007669"/>
    <property type="project" value="UniProtKB-SubCell"/>
</dbReference>
<dbReference type="PRINTS" id="PR00955">
    <property type="entry name" value="FLGMOTORFLIM"/>
</dbReference>
<sequence>MTSDVLSQSEIDALLAALTSGEMSAEELKREQETRKVKPYDFKRALRFSKDQIRSLTRIHENFARSLTTLFSAMLRTFVQFSVVSVDQLPYDEFVRSIPNQTLLNVFEARPLEGRLVLEVNPNVAYAMLERLLGGRGKGMQVTGKWTEIETTILQRLFSRALSHLPDAWKNVLDLDVRYDTLEVNAQFIQIASPNDTVAVITFRTVIGDTSGMMNLCLPHIVLEPVMAKLSSHHWLSPQKKQRPPEQKALQRHMKRAVVPVVAELGTATITVRDLMQLAPGDCIVLDQAPGDPIVVKVGSIPKFVARPGTHRGRLAVQIEARVKGEDADEGSRQIEPGRD</sequence>
<dbReference type="InterPro" id="IPR001689">
    <property type="entry name" value="Flag_FliM"/>
</dbReference>
<dbReference type="SUPFAM" id="SSF101801">
    <property type="entry name" value="Surface presentation of antigens (SPOA)"/>
    <property type="match status" value="1"/>
</dbReference>
<evidence type="ECO:0000313" key="13">
    <source>
        <dbReference type="Proteomes" id="UP000637720"/>
    </source>
</evidence>
<dbReference type="PANTHER" id="PTHR30034">
    <property type="entry name" value="FLAGELLAR MOTOR SWITCH PROTEIN FLIM"/>
    <property type="match status" value="1"/>
</dbReference>
<evidence type="ECO:0000256" key="2">
    <source>
        <dbReference type="ARBA" id="ARBA00004202"/>
    </source>
</evidence>
<dbReference type="GO" id="GO:0071978">
    <property type="term" value="P:bacterial-type flagellum-dependent swarming motility"/>
    <property type="evidence" value="ECO:0007669"/>
    <property type="project" value="TreeGrafter"/>
</dbReference>
<evidence type="ECO:0000256" key="1">
    <source>
        <dbReference type="ARBA" id="ARBA00004117"/>
    </source>
</evidence>
<dbReference type="PANTHER" id="PTHR30034:SF6">
    <property type="entry name" value="YOP PROTEINS TRANSLOCATION PROTEIN Q"/>
    <property type="match status" value="1"/>
</dbReference>
<comment type="similarity">
    <text evidence="3">Belongs to the FliM family.</text>
</comment>
<reference evidence="12" key="2">
    <citation type="submission" date="2020-09" db="EMBL/GenBank/DDBJ databases">
        <authorList>
            <person name="Sun Q."/>
            <person name="Ohkuma M."/>
        </authorList>
    </citation>
    <scope>NUCLEOTIDE SEQUENCE</scope>
    <source>
        <strain evidence="12">JCM 14719</strain>
    </source>
</reference>
<dbReference type="GO" id="GO:0050918">
    <property type="term" value="P:positive chemotaxis"/>
    <property type="evidence" value="ECO:0007669"/>
    <property type="project" value="TreeGrafter"/>
</dbReference>
<dbReference type="RefSeq" id="WP_054672209.1">
    <property type="nucleotide sequence ID" value="NZ_BMOF01000014.1"/>
</dbReference>
<comment type="caution">
    <text evidence="12">The sequence shown here is derived from an EMBL/GenBank/DDBJ whole genome shotgun (WGS) entry which is preliminary data.</text>
</comment>
<evidence type="ECO:0000256" key="6">
    <source>
        <dbReference type="ARBA" id="ARBA00022500"/>
    </source>
</evidence>
<evidence type="ECO:0000256" key="9">
    <source>
        <dbReference type="ARBA" id="ARBA00023143"/>
    </source>
</evidence>
<feature type="domain" description="Flagellar motor switch protein FliN-like C-terminal" evidence="11">
    <location>
        <begin position="254"/>
        <end position="322"/>
    </location>
</feature>
<evidence type="ECO:0000256" key="4">
    <source>
        <dbReference type="ARBA" id="ARBA00021898"/>
    </source>
</evidence>
<dbReference type="Pfam" id="PF01052">
    <property type="entry name" value="FliMN_C"/>
    <property type="match status" value="1"/>
</dbReference>
<dbReference type="PIRSF" id="PIRSF002888">
    <property type="entry name" value="FliM"/>
    <property type="match status" value="1"/>
</dbReference>
<keyword evidence="7" id="KW-0283">Flagellar rotation</keyword>
<dbReference type="GO" id="GO:0009425">
    <property type="term" value="C:bacterial-type flagellum basal body"/>
    <property type="evidence" value="ECO:0007669"/>
    <property type="project" value="UniProtKB-SubCell"/>
</dbReference>
<dbReference type="CDD" id="cd17908">
    <property type="entry name" value="FliM"/>
    <property type="match status" value="1"/>
</dbReference>
<protein>
    <recommendedName>
        <fullName evidence="4 10">Flagellar motor switch protein FliM</fullName>
    </recommendedName>
</protein>
<evidence type="ECO:0000259" key="11">
    <source>
        <dbReference type="Pfam" id="PF01052"/>
    </source>
</evidence>
<dbReference type="Proteomes" id="UP000637720">
    <property type="component" value="Unassembled WGS sequence"/>
</dbReference>
<dbReference type="EMBL" id="BMOF01000014">
    <property type="protein sequence ID" value="GGJ97877.1"/>
    <property type="molecule type" value="Genomic_DNA"/>
</dbReference>
<keyword evidence="12" id="KW-0966">Cell projection</keyword>
<keyword evidence="6" id="KW-0145">Chemotaxis</keyword>
<dbReference type="Pfam" id="PF02154">
    <property type="entry name" value="FliM"/>
    <property type="match status" value="1"/>
</dbReference>
<dbReference type="InterPro" id="IPR028976">
    <property type="entry name" value="CheC-like_sf"/>
</dbReference>
<dbReference type="InterPro" id="IPR036429">
    <property type="entry name" value="SpoA-like_sf"/>
</dbReference>
<dbReference type="GO" id="GO:0003774">
    <property type="term" value="F:cytoskeletal motor activity"/>
    <property type="evidence" value="ECO:0007669"/>
    <property type="project" value="InterPro"/>
</dbReference>
<accession>A0A8J3FDY1</accession>
<keyword evidence="5" id="KW-1003">Cell membrane</keyword>
<dbReference type="NCBIfam" id="TIGR01397">
    <property type="entry name" value="fliM_switch"/>
    <property type="match status" value="1"/>
</dbReference>
<name>A0A8J3FDY1_9BACI</name>
<comment type="subcellular location">
    <subcellularLocation>
        <location evidence="1">Bacterial flagellum basal body</location>
    </subcellularLocation>
    <subcellularLocation>
        <location evidence="2">Cell membrane</location>
        <topology evidence="2">Peripheral membrane protein</topology>
    </subcellularLocation>
</comment>
<gene>
    <name evidence="12" type="primary">fliM</name>
    <name evidence="12" type="ORF">GCM10007043_09730</name>
</gene>
<dbReference type="Gene3D" id="3.40.1550.10">
    <property type="entry name" value="CheC-like"/>
    <property type="match status" value="1"/>
</dbReference>
<keyword evidence="13" id="KW-1185">Reference proteome</keyword>
<evidence type="ECO:0000256" key="3">
    <source>
        <dbReference type="ARBA" id="ARBA00011049"/>
    </source>
</evidence>
<dbReference type="AlphaFoldDB" id="A0A8J3FDY1"/>